<dbReference type="InterPro" id="IPR018309">
    <property type="entry name" value="Tscrpt_reg_PadR_C"/>
</dbReference>
<sequence>MSLKHGILGLLANGPMTGYELSNDFNTSLSLMWHAQQSQVYRELGDLEKNGYVTSTIIPQEGKPSKKQYTITDIGLQELVDWVNEYHFKESMKVRDAFALRIFFSARGNFDELRSALHAYIEWNEALLKKLEDIEQQHLPPERLQSESDALYWLISLRKGRYTFRANIDWGIDTLGILDQLNHEGTQNE</sequence>
<dbReference type="Pfam" id="PF03551">
    <property type="entry name" value="PadR"/>
    <property type="match status" value="1"/>
</dbReference>
<evidence type="ECO:0000313" key="3">
    <source>
        <dbReference type="EMBL" id="GLC88295.1"/>
    </source>
</evidence>
<name>A0ABQ5NJ42_9BACI</name>
<reference evidence="3" key="1">
    <citation type="submission" date="2022-08" db="EMBL/GenBank/DDBJ databases">
        <title>Draft genome sequence of Lysinibacillus sp. strain KH24.</title>
        <authorList>
            <person name="Kanbe H."/>
            <person name="Itoh H."/>
        </authorList>
    </citation>
    <scope>NUCLEOTIDE SEQUENCE</scope>
    <source>
        <strain evidence="3">KH24</strain>
    </source>
</reference>
<dbReference type="EMBL" id="BRZA01000002">
    <property type="protein sequence ID" value="GLC88295.1"/>
    <property type="molecule type" value="Genomic_DNA"/>
</dbReference>
<dbReference type="RefSeq" id="WP_264988064.1">
    <property type="nucleotide sequence ID" value="NZ_BRZA01000002.1"/>
</dbReference>
<protein>
    <submittedName>
        <fullName evidence="3">Transcriptional regulator</fullName>
    </submittedName>
</protein>
<dbReference type="Pfam" id="PF10400">
    <property type="entry name" value="Vir_act_alpha_C"/>
    <property type="match status" value="1"/>
</dbReference>
<evidence type="ECO:0000259" key="1">
    <source>
        <dbReference type="Pfam" id="PF03551"/>
    </source>
</evidence>
<dbReference type="Proteomes" id="UP001065593">
    <property type="component" value="Unassembled WGS sequence"/>
</dbReference>
<keyword evidence="4" id="KW-1185">Reference proteome</keyword>
<dbReference type="Gene3D" id="1.10.10.10">
    <property type="entry name" value="Winged helix-like DNA-binding domain superfamily/Winged helix DNA-binding domain"/>
    <property type="match status" value="1"/>
</dbReference>
<feature type="domain" description="Transcription regulator PadR C-terminal" evidence="2">
    <location>
        <begin position="94"/>
        <end position="178"/>
    </location>
</feature>
<dbReference type="InterPro" id="IPR036388">
    <property type="entry name" value="WH-like_DNA-bd_sf"/>
</dbReference>
<comment type="caution">
    <text evidence="3">The sequence shown here is derived from an EMBL/GenBank/DDBJ whole genome shotgun (WGS) entry which is preliminary data.</text>
</comment>
<organism evidence="3 4">
    <name type="scientific">Lysinibacillus piscis</name>
    <dbReference type="NCBI Taxonomy" id="2518931"/>
    <lineage>
        <taxon>Bacteria</taxon>
        <taxon>Bacillati</taxon>
        <taxon>Bacillota</taxon>
        <taxon>Bacilli</taxon>
        <taxon>Bacillales</taxon>
        <taxon>Bacillaceae</taxon>
        <taxon>Lysinibacillus</taxon>
    </lineage>
</organism>
<dbReference type="Gene3D" id="6.10.140.190">
    <property type="match status" value="1"/>
</dbReference>
<accession>A0ABQ5NJ42</accession>
<dbReference type="PANTHER" id="PTHR43252:SF4">
    <property type="entry name" value="TRANSCRIPTIONAL REGULATORY PROTEIN"/>
    <property type="match status" value="1"/>
</dbReference>
<feature type="domain" description="Transcription regulator PadR N-terminal" evidence="1">
    <location>
        <begin position="7"/>
        <end position="79"/>
    </location>
</feature>
<dbReference type="SUPFAM" id="SSF46785">
    <property type="entry name" value="Winged helix' DNA-binding domain"/>
    <property type="match status" value="1"/>
</dbReference>
<proteinExistence type="predicted"/>
<evidence type="ECO:0000313" key="4">
    <source>
        <dbReference type="Proteomes" id="UP001065593"/>
    </source>
</evidence>
<dbReference type="InterPro" id="IPR005149">
    <property type="entry name" value="Tscrpt_reg_PadR_N"/>
</dbReference>
<evidence type="ECO:0000259" key="2">
    <source>
        <dbReference type="Pfam" id="PF10400"/>
    </source>
</evidence>
<dbReference type="PANTHER" id="PTHR43252">
    <property type="entry name" value="TRANSCRIPTIONAL REGULATOR YQJI"/>
    <property type="match status" value="1"/>
</dbReference>
<gene>
    <name evidence="3" type="ORF">LYSBPC_14220</name>
</gene>
<dbReference type="InterPro" id="IPR036390">
    <property type="entry name" value="WH_DNA-bd_sf"/>
</dbReference>